<comment type="subcellular location">
    <subcellularLocation>
        <location evidence="1">Membrane</location>
        <topology evidence="1">Multi-pass membrane protein</topology>
    </subcellularLocation>
</comment>
<feature type="transmembrane region" description="Helical" evidence="5">
    <location>
        <begin position="358"/>
        <end position="382"/>
    </location>
</feature>
<dbReference type="GO" id="GO:0004888">
    <property type="term" value="F:transmembrane signaling receptor activity"/>
    <property type="evidence" value="ECO:0007669"/>
    <property type="project" value="InterPro"/>
</dbReference>
<evidence type="ECO:0000256" key="5">
    <source>
        <dbReference type="RuleBase" id="RU000687"/>
    </source>
</evidence>
<proteinExistence type="inferred from homology"/>
<keyword evidence="4 5" id="KW-0472">Membrane</keyword>
<dbReference type="RefSeq" id="XP_022322650.1">
    <property type="nucleotide sequence ID" value="XM_022466942.1"/>
</dbReference>
<reference evidence="9 10" key="1">
    <citation type="submission" date="2025-04" db="UniProtKB">
        <authorList>
            <consortium name="RefSeq"/>
        </authorList>
    </citation>
    <scope>IDENTIFICATION</scope>
    <source>
        <tissue evidence="9 10">Whole sample</tissue>
    </source>
</reference>
<dbReference type="Pfam" id="PF02931">
    <property type="entry name" value="Neur_chan_LBD"/>
    <property type="match status" value="1"/>
</dbReference>
<dbReference type="InterPro" id="IPR006202">
    <property type="entry name" value="Neur_chan_lig-bd"/>
</dbReference>
<dbReference type="KEGG" id="cvn:111122813"/>
<dbReference type="SUPFAM" id="SSF63712">
    <property type="entry name" value="Nicotinic receptor ligand binding domain-like"/>
    <property type="match status" value="1"/>
</dbReference>
<sequence length="389" mass="44619">MTLHRRLLNDSVYDKTLRPGNNQSLPTTVNIRMRLTNLIDIDEIAGTMKITGKLIISWVDDRIVWNQKSSNGVRYIFIPQGKVWVPDMYSVSILNGQSTAIGMEKLMVKYTSKGEAVWDVTGMFWSTCNIQITLYPVDEQKCMFRFFPNGYSSDDIQFEVADTEIMSTNYQDNSVWKLQHSKVFINKGNPTAPDQFIVRLTFARRSTMYIVSILVPTSLMGFVHLLAFFIPDETGERVGFSVTILLSLAVYQSMLSETLPKASVPQIPVLSIKIFADLMISSLIQVSVVFSQYLYNKEGNQEDLPGPISCLIRCLQSRKRKQKVKPNENYSYEEKDLQKEKEETMERFVDVKNFRRKFNIVCGWFCFLAILGTNISILAIFLQESSNEE</sequence>
<dbReference type="PROSITE" id="PS00236">
    <property type="entry name" value="NEUROTR_ION_CHANNEL"/>
    <property type="match status" value="1"/>
</dbReference>
<dbReference type="Proteomes" id="UP000694844">
    <property type="component" value="Chromosome 3"/>
</dbReference>
<dbReference type="InterPro" id="IPR036719">
    <property type="entry name" value="Neuro-gated_channel_TM_sf"/>
</dbReference>
<dbReference type="PANTHER" id="PTHR18945">
    <property type="entry name" value="NEUROTRANSMITTER GATED ION CHANNEL"/>
    <property type="match status" value="1"/>
</dbReference>
<dbReference type="InterPro" id="IPR036734">
    <property type="entry name" value="Neur_chan_lig-bd_sf"/>
</dbReference>
<dbReference type="CDD" id="cd18989">
    <property type="entry name" value="LGIC_ECD_cation"/>
    <property type="match status" value="1"/>
</dbReference>
<dbReference type="OrthoDB" id="6097796at2759"/>
<dbReference type="KEGG" id="cvn:111124081"/>
<dbReference type="InterPro" id="IPR038050">
    <property type="entry name" value="Neuro_actylchol_rec"/>
</dbReference>
<comment type="similarity">
    <text evidence="5">Belongs to the ligand-gated ion channel (TC 1.A.9) family.</text>
</comment>
<dbReference type="RefSeq" id="XP_022320501.1">
    <property type="nucleotide sequence ID" value="XM_022464793.1"/>
</dbReference>
<protein>
    <submittedName>
        <fullName evidence="9 10">Ligand-gated ion channel 4-like</fullName>
    </submittedName>
</protein>
<dbReference type="SUPFAM" id="SSF90112">
    <property type="entry name" value="Neurotransmitter-gated ion-channel transmembrane pore"/>
    <property type="match status" value="1"/>
</dbReference>
<keyword evidence="5" id="KW-0407">Ion channel</keyword>
<feature type="transmembrane region" description="Helical" evidence="5">
    <location>
        <begin position="209"/>
        <end position="231"/>
    </location>
</feature>
<evidence type="ECO:0000313" key="8">
    <source>
        <dbReference type="Proteomes" id="UP000694844"/>
    </source>
</evidence>
<evidence type="ECO:0000259" key="6">
    <source>
        <dbReference type="Pfam" id="PF02931"/>
    </source>
</evidence>
<dbReference type="Gene3D" id="1.20.58.390">
    <property type="entry name" value="Neurotransmitter-gated ion-channel transmembrane domain"/>
    <property type="match status" value="1"/>
</dbReference>
<dbReference type="Gene3D" id="2.70.170.10">
    <property type="entry name" value="Neurotransmitter-gated ion-channel ligand-binding domain"/>
    <property type="match status" value="1"/>
</dbReference>
<dbReference type="AlphaFoldDB" id="A0A8B8D151"/>
<evidence type="ECO:0000256" key="1">
    <source>
        <dbReference type="ARBA" id="ARBA00004141"/>
    </source>
</evidence>
<feature type="transmembrane region" description="Helical" evidence="5">
    <location>
        <begin position="274"/>
        <end position="295"/>
    </location>
</feature>
<name>A0A8B8D151_CRAVI</name>
<evidence type="ECO:0000256" key="3">
    <source>
        <dbReference type="ARBA" id="ARBA00022989"/>
    </source>
</evidence>
<dbReference type="InterPro" id="IPR018000">
    <property type="entry name" value="Neurotransmitter_ion_chnl_CS"/>
</dbReference>
<accession>A0A8B8D151</accession>
<dbReference type="InterPro" id="IPR006201">
    <property type="entry name" value="Neur_channel"/>
</dbReference>
<dbReference type="GeneID" id="111122813"/>
<dbReference type="InterPro" id="IPR006029">
    <property type="entry name" value="Neurotrans-gated_channel_TM"/>
</dbReference>
<evidence type="ECO:0000256" key="4">
    <source>
        <dbReference type="ARBA" id="ARBA00023136"/>
    </source>
</evidence>
<dbReference type="GO" id="GO:0016020">
    <property type="term" value="C:membrane"/>
    <property type="evidence" value="ECO:0007669"/>
    <property type="project" value="UniProtKB-SubCell"/>
</dbReference>
<evidence type="ECO:0000256" key="2">
    <source>
        <dbReference type="ARBA" id="ARBA00022692"/>
    </source>
</evidence>
<evidence type="ECO:0000313" key="10">
    <source>
        <dbReference type="RefSeq" id="XP_022322650.1"/>
    </source>
</evidence>
<feature type="domain" description="Neurotransmitter-gated ion-channel transmembrane" evidence="7">
    <location>
        <begin position="213"/>
        <end position="308"/>
    </location>
</feature>
<feature type="domain" description="Neurotransmitter-gated ion-channel ligand-binding" evidence="6">
    <location>
        <begin position="3"/>
        <end position="205"/>
    </location>
</feature>
<feature type="transmembrane region" description="Helical" evidence="5">
    <location>
        <begin position="237"/>
        <end position="254"/>
    </location>
</feature>
<keyword evidence="8" id="KW-1185">Reference proteome</keyword>
<dbReference type="CDD" id="cd19051">
    <property type="entry name" value="LGIC_TM_cation"/>
    <property type="match status" value="1"/>
</dbReference>
<keyword evidence="2 5" id="KW-0812">Transmembrane</keyword>
<keyword evidence="5" id="KW-0406">Ion transport</keyword>
<evidence type="ECO:0000313" key="9">
    <source>
        <dbReference type="RefSeq" id="XP_022320501.1"/>
    </source>
</evidence>
<evidence type="ECO:0000259" key="7">
    <source>
        <dbReference type="Pfam" id="PF02932"/>
    </source>
</evidence>
<keyword evidence="5" id="KW-0813">Transport</keyword>
<dbReference type="GO" id="GO:0005230">
    <property type="term" value="F:extracellular ligand-gated monoatomic ion channel activity"/>
    <property type="evidence" value="ECO:0007669"/>
    <property type="project" value="InterPro"/>
</dbReference>
<gene>
    <name evidence="9" type="primary">LOC111122813</name>
    <name evidence="10" type="synonym">LOC111124081</name>
</gene>
<dbReference type="Pfam" id="PF02932">
    <property type="entry name" value="Neur_chan_memb"/>
    <property type="match status" value="1"/>
</dbReference>
<dbReference type="PRINTS" id="PR00252">
    <property type="entry name" value="NRIONCHANNEL"/>
</dbReference>
<organism evidence="8 9">
    <name type="scientific">Crassostrea virginica</name>
    <name type="common">Eastern oyster</name>
    <dbReference type="NCBI Taxonomy" id="6565"/>
    <lineage>
        <taxon>Eukaryota</taxon>
        <taxon>Metazoa</taxon>
        <taxon>Spiralia</taxon>
        <taxon>Lophotrochozoa</taxon>
        <taxon>Mollusca</taxon>
        <taxon>Bivalvia</taxon>
        <taxon>Autobranchia</taxon>
        <taxon>Pteriomorphia</taxon>
        <taxon>Ostreida</taxon>
        <taxon>Ostreoidea</taxon>
        <taxon>Ostreidae</taxon>
        <taxon>Crassostrea</taxon>
    </lineage>
</organism>
<keyword evidence="3 5" id="KW-1133">Transmembrane helix</keyword>